<organism evidence="2 3">
    <name type="scientific">Staphylococcus americanisciuri</name>
    <dbReference type="NCBI Taxonomy" id="2973940"/>
    <lineage>
        <taxon>Bacteria</taxon>
        <taxon>Bacillati</taxon>
        <taxon>Bacillota</taxon>
        <taxon>Bacilli</taxon>
        <taxon>Bacillales</taxon>
        <taxon>Staphylococcaceae</taxon>
        <taxon>Staphylococcus</taxon>
    </lineage>
</organism>
<proteinExistence type="predicted"/>
<feature type="domain" description="DUF4240" evidence="1">
    <location>
        <begin position="145"/>
        <end position="257"/>
    </location>
</feature>
<evidence type="ECO:0000259" key="1">
    <source>
        <dbReference type="Pfam" id="PF14024"/>
    </source>
</evidence>
<accession>A0ABT2F0P4</accession>
<sequence>MIEGLNIGDVIVEELPEGYYGCMVVLEVDKKGKECLVMISKYFSLSYPSLEDPEIMESAVDKSGTRDIDYHSWGGHFQQSEKKYRIIGNLDVRGIIPINSPFYGVLTTMSLYYEWLSQERPEEFEKMIQEEEHGHLHPPEYYKYMEEGVFWSIIDKYLKGKDTTEFLVKKLSKLKKKEIIEFHNTFADRVNNLSKLKVYDPSVSYENYLSEDTILYTKCYVIAQGRIYYDKVLSSGTLDLSDDRHDFEELLYVTEEALELRGVQIDYDKLREVE</sequence>
<dbReference type="Proteomes" id="UP001205609">
    <property type="component" value="Unassembled WGS sequence"/>
</dbReference>
<evidence type="ECO:0000313" key="2">
    <source>
        <dbReference type="EMBL" id="MCS4485939.1"/>
    </source>
</evidence>
<dbReference type="Pfam" id="PF14024">
    <property type="entry name" value="DUF4240"/>
    <property type="match status" value="1"/>
</dbReference>
<keyword evidence="3" id="KW-1185">Reference proteome</keyword>
<name>A0ABT2F0P4_9STAP</name>
<comment type="caution">
    <text evidence="2">The sequence shown here is derived from an EMBL/GenBank/DDBJ whole genome shotgun (WGS) entry which is preliminary data.</text>
</comment>
<evidence type="ECO:0000313" key="3">
    <source>
        <dbReference type="Proteomes" id="UP001205609"/>
    </source>
</evidence>
<dbReference type="EMBL" id="JANUXY010000003">
    <property type="protein sequence ID" value="MCS4485939.1"/>
    <property type="molecule type" value="Genomic_DNA"/>
</dbReference>
<reference evidence="2 3" key="1">
    <citation type="journal article" date="2023" name="Int. J. Syst. Evol. Microbiol.">
        <title>Streptococcus sciuri sp. nov., Staphylococcus marylandisciuri sp. nov. and Staphylococcus americanisciuri sp. nov., isolated from faeces of eastern grey squirrel (Sciurus carolinensis).</title>
        <authorList>
            <person name="Volokhov D.V."/>
            <person name="Zagorodnyaya T.A."/>
            <person name="Furtak V.A."/>
            <person name="Nattanmai G."/>
            <person name="Randall L."/>
            <person name="Jose S."/>
            <person name="Gao Y."/>
            <person name="Eisenberg T."/>
            <person name="Delmonte P."/>
            <person name="Blom J."/>
            <person name="Mitchell K.K."/>
        </authorList>
    </citation>
    <scope>NUCLEOTIDE SEQUENCE [LARGE SCALE GENOMIC DNA]</scope>
    <source>
        <strain evidence="2 3">GRT3</strain>
    </source>
</reference>
<protein>
    <submittedName>
        <fullName evidence="2">DUF4240 domain-containing protein</fullName>
    </submittedName>
</protein>
<gene>
    <name evidence="2" type="ORF">NXS11_03420</name>
</gene>
<dbReference type="RefSeq" id="WP_259198664.1">
    <property type="nucleotide sequence ID" value="NZ_JANUXY010000003.1"/>
</dbReference>
<dbReference type="InterPro" id="IPR025334">
    <property type="entry name" value="DUF4240"/>
</dbReference>